<feature type="region of interest" description="Disordered" evidence="1">
    <location>
        <begin position="54"/>
        <end position="109"/>
    </location>
</feature>
<organism evidence="2 3">
    <name type="scientific">Phytophthora fragariaefolia</name>
    <dbReference type="NCBI Taxonomy" id="1490495"/>
    <lineage>
        <taxon>Eukaryota</taxon>
        <taxon>Sar</taxon>
        <taxon>Stramenopiles</taxon>
        <taxon>Oomycota</taxon>
        <taxon>Peronosporomycetes</taxon>
        <taxon>Peronosporales</taxon>
        <taxon>Peronosporaceae</taxon>
        <taxon>Phytophthora</taxon>
    </lineage>
</organism>
<comment type="caution">
    <text evidence="2">The sequence shown here is derived from an EMBL/GenBank/DDBJ whole genome shotgun (WGS) entry which is preliminary data.</text>
</comment>
<accession>A0A9W6TJ10</accession>
<keyword evidence="3" id="KW-1185">Reference proteome</keyword>
<protein>
    <submittedName>
        <fullName evidence="2">Unnamed protein product</fullName>
    </submittedName>
</protein>
<name>A0A9W6TJ10_9STRA</name>
<evidence type="ECO:0000256" key="1">
    <source>
        <dbReference type="SAM" id="MobiDB-lite"/>
    </source>
</evidence>
<dbReference type="EMBL" id="BSXT01000055">
    <property type="protein sequence ID" value="GMF16158.1"/>
    <property type="molecule type" value="Genomic_DNA"/>
</dbReference>
<feature type="compositionally biased region" description="Polar residues" evidence="1">
    <location>
        <begin position="95"/>
        <end position="109"/>
    </location>
</feature>
<evidence type="ECO:0000313" key="2">
    <source>
        <dbReference type="EMBL" id="GMF16158.1"/>
    </source>
</evidence>
<evidence type="ECO:0000313" key="3">
    <source>
        <dbReference type="Proteomes" id="UP001165121"/>
    </source>
</evidence>
<sequence>MKQTLRQRFNLVKTDIWYRTRNLSDRIVYYTEPSHDRSAAQLSHSEDQLIATSPHIDDDVASSDDVSQLEVTRKRVQESAGVSQEDDQSVHHSQELISTSPRITNGHEQSGNGFMNWWSPIAPSDSTVDGMDDATSDINRISTGEIIVCSRSSLSITLLDAVGGVSEIGRGVVHKDVLSDMKFNGWSRPTNETPYPYMQEPYEIRSSKWLSEDYPNIYQVEHGPTTSALTAAATPPGAFLLFAPPYMWEDIAGASDYYFMETLDLRVAAQHAKQQARQQKHADFRVQTPQQTKALLQSTKDISGREICVIIGLLIASTIAPKKEKFEHDWKTKGLFPVAASIRT</sequence>
<gene>
    <name evidence="2" type="ORF">Pfra01_000070700</name>
</gene>
<dbReference type="AlphaFoldDB" id="A0A9W6TJ10"/>
<dbReference type="Proteomes" id="UP001165121">
    <property type="component" value="Unassembled WGS sequence"/>
</dbReference>
<reference evidence="2" key="1">
    <citation type="submission" date="2023-04" db="EMBL/GenBank/DDBJ databases">
        <title>Phytophthora fragariaefolia NBRC 109709.</title>
        <authorList>
            <person name="Ichikawa N."/>
            <person name="Sato H."/>
            <person name="Tonouchi N."/>
        </authorList>
    </citation>
    <scope>NUCLEOTIDE SEQUENCE</scope>
    <source>
        <strain evidence="2">NBRC 109709</strain>
    </source>
</reference>
<dbReference type="PANTHER" id="PTHR37069">
    <property type="entry name" value="DDE_TNP_1_7 DOMAIN-CONTAINING PROTEIN"/>
    <property type="match status" value="1"/>
</dbReference>
<proteinExistence type="predicted"/>
<dbReference type="PANTHER" id="PTHR37069:SF2">
    <property type="entry name" value="PIGGYBAC TRANSPOSABLE ELEMENT-DERIVED PROTEIN DOMAIN-CONTAINING PROTEIN"/>
    <property type="match status" value="1"/>
</dbReference>